<accession>A0ABT0S4N1</accession>
<evidence type="ECO:0000256" key="2">
    <source>
        <dbReference type="ARBA" id="ARBA00022694"/>
    </source>
</evidence>
<proteinExistence type="inferred from homology"/>
<comment type="similarity">
    <text evidence="6">Belongs to the RNase D family.</text>
</comment>
<dbReference type="InterPro" id="IPR002121">
    <property type="entry name" value="HRDC_dom"/>
</dbReference>
<comment type="catalytic activity">
    <reaction evidence="6">
        <text>Exonucleolytic cleavage that removes extra residues from the 3'-terminus of tRNA to produce 5'-mononucleotides.</text>
        <dbReference type="EC" id="3.1.13.5"/>
    </reaction>
</comment>
<dbReference type="InterPro" id="IPR036397">
    <property type="entry name" value="RNaseH_sf"/>
</dbReference>
<dbReference type="PROSITE" id="PS50967">
    <property type="entry name" value="HRDC"/>
    <property type="match status" value="1"/>
</dbReference>
<dbReference type="Gene3D" id="1.10.150.80">
    <property type="entry name" value="HRDC domain"/>
    <property type="match status" value="1"/>
</dbReference>
<dbReference type="Pfam" id="PF00570">
    <property type="entry name" value="HRDC"/>
    <property type="match status" value="1"/>
</dbReference>
<dbReference type="EC" id="3.1.13.5" evidence="6"/>
<dbReference type="SMART" id="SM00474">
    <property type="entry name" value="35EXOc"/>
    <property type="match status" value="1"/>
</dbReference>
<dbReference type="Gene3D" id="3.30.420.10">
    <property type="entry name" value="Ribonuclease H-like superfamily/Ribonuclease H"/>
    <property type="match status" value="1"/>
</dbReference>
<name>A0ABT0S4N1_9SPHN</name>
<dbReference type="InterPro" id="IPR044876">
    <property type="entry name" value="HRDC_dom_sf"/>
</dbReference>
<comment type="cofactor">
    <cofactor evidence="6">
        <name>a divalent metal cation</name>
        <dbReference type="ChEBI" id="CHEBI:60240"/>
    </cofactor>
</comment>
<dbReference type="RefSeq" id="WP_249832217.1">
    <property type="nucleotide sequence ID" value="NZ_JAMGBE010000003.1"/>
</dbReference>
<dbReference type="SUPFAM" id="SSF53098">
    <property type="entry name" value="Ribonuclease H-like"/>
    <property type="match status" value="1"/>
</dbReference>
<organism evidence="8 9">
    <name type="scientific">Sphingomonas hankyongi</name>
    <dbReference type="NCBI Taxonomy" id="2908209"/>
    <lineage>
        <taxon>Bacteria</taxon>
        <taxon>Pseudomonadati</taxon>
        <taxon>Pseudomonadota</taxon>
        <taxon>Alphaproteobacteria</taxon>
        <taxon>Sphingomonadales</taxon>
        <taxon>Sphingomonadaceae</taxon>
        <taxon>Sphingomonas</taxon>
    </lineage>
</organism>
<dbReference type="SUPFAM" id="SSF47819">
    <property type="entry name" value="HRDC-like"/>
    <property type="match status" value="2"/>
</dbReference>
<comment type="caution">
    <text evidence="8">The sequence shown here is derived from an EMBL/GenBank/DDBJ whole genome shotgun (WGS) entry which is preliminary data.</text>
</comment>
<dbReference type="HAMAP" id="MF_01899">
    <property type="entry name" value="RNase_D"/>
    <property type="match status" value="1"/>
</dbReference>
<keyword evidence="3 6" id="KW-0540">Nuclease</keyword>
<comment type="function">
    <text evidence="6">Exonuclease involved in the 3' processing of various precursor tRNAs. Initiates hydrolysis at the 3'-terminus of an RNA molecule and releases 5'-mononucleotides.</text>
</comment>
<dbReference type="Pfam" id="PF01612">
    <property type="entry name" value="DNA_pol_A_exo1"/>
    <property type="match status" value="1"/>
</dbReference>
<feature type="domain" description="HRDC" evidence="7">
    <location>
        <begin position="211"/>
        <end position="292"/>
    </location>
</feature>
<keyword evidence="9" id="KW-1185">Reference proteome</keyword>
<dbReference type="InterPro" id="IPR012337">
    <property type="entry name" value="RNaseH-like_sf"/>
</dbReference>
<dbReference type="EMBL" id="JAMGBE010000003">
    <property type="protein sequence ID" value="MCL6730566.1"/>
    <property type="molecule type" value="Genomic_DNA"/>
</dbReference>
<dbReference type="Proteomes" id="UP001165342">
    <property type="component" value="Unassembled WGS sequence"/>
</dbReference>
<evidence type="ECO:0000256" key="3">
    <source>
        <dbReference type="ARBA" id="ARBA00022722"/>
    </source>
</evidence>
<dbReference type="InterPro" id="IPR010997">
    <property type="entry name" value="HRDC-like_sf"/>
</dbReference>
<sequence length="397" mass="44365">MRIHPLITKSEDLKALVDRLSQHPFVAVDTEFMRENTYWPDLCLIQVASSDEAAAIDPKADIDLKPLLDLFVKNEDVLKVFHAGGQDLEIIHNLTGKVPHPLFDTQIAAMALGHGEQVGYSNLIESLLGHSLDKGARFTDWGRRPLDKRQIDYAIADVTHLATVFPRMVEKLKKTGRGAWLDEEMERLADPSTFAFPPEDAWKRLKLPSRNPVVLGRLKVVAAWRETEARSKNLPRGRIVKDDTLSEIVLHPPKSQDDLSRIRGLSAGWKTNDIGARLMTAIEGATPLDQGEMPDREPRRPGLTKDAALVSDLLKLLLKIRAKESGVAARLIARSDDLEALAAGVRKNLSILSGWRYEQFGKDALDLVEGRLAFAIENGKLKMSRVVSEKREERVHA</sequence>
<comment type="subcellular location">
    <subcellularLocation>
        <location evidence="6">Cytoplasm</location>
    </subcellularLocation>
</comment>
<keyword evidence="1 6" id="KW-0963">Cytoplasm</keyword>
<keyword evidence="5 6" id="KW-0269">Exonuclease</keyword>
<protein>
    <recommendedName>
        <fullName evidence="6">Ribonuclease D</fullName>
        <shortName evidence="6">RNase D</shortName>
        <ecNumber evidence="6">3.1.13.5</ecNumber>
    </recommendedName>
</protein>
<keyword evidence="2 6" id="KW-0819">tRNA processing</keyword>
<gene>
    <name evidence="6 8" type="primary">rnd</name>
    <name evidence="8" type="ORF">LZ538_10965</name>
</gene>
<dbReference type="InterPro" id="IPR006292">
    <property type="entry name" value="RNase_D"/>
</dbReference>
<dbReference type="NCBIfam" id="TIGR01388">
    <property type="entry name" value="rnd"/>
    <property type="match status" value="1"/>
</dbReference>
<evidence type="ECO:0000256" key="6">
    <source>
        <dbReference type="HAMAP-Rule" id="MF_01899"/>
    </source>
</evidence>
<evidence type="ECO:0000259" key="7">
    <source>
        <dbReference type="PROSITE" id="PS50967"/>
    </source>
</evidence>
<reference evidence="8" key="1">
    <citation type="submission" date="2022-05" db="EMBL/GenBank/DDBJ databases">
        <authorList>
            <person name="Jo J.-H."/>
            <person name="Im W.-T."/>
        </authorList>
    </citation>
    <scope>NUCLEOTIDE SEQUENCE</scope>
    <source>
        <strain evidence="8">SE220</strain>
    </source>
</reference>
<dbReference type="PANTHER" id="PTHR47649">
    <property type="entry name" value="RIBONUCLEASE D"/>
    <property type="match status" value="1"/>
</dbReference>
<evidence type="ECO:0000256" key="4">
    <source>
        <dbReference type="ARBA" id="ARBA00022801"/>
    </source>
</evidence>
<evidence type="ECO:0000256" key="1">
    <source>
        <dbReference type="ARBA" id="ARBA00022490"/>
    </source>
</evidence>
<dbReference type="InterPro" id="IPR051086">
    <property type="entry name" value="RNase_D-like"/>
</dbReference>
<keyword evidence="4 6" id="KW-0378">Hydrolase</keyword>
<dbReference type="PANTHER" id="PTHR47649:SF1">
    <property type="entry name" value="RIBONUCLEASE D"/>
    <property type="match status" value="1"/>
</dbReference>
<evidence type="ECO:0000256" key="5">
    <source>
        <dbReference type="ARBA" id="ARBA00022839"/>
    </source>
</evidence>
<dbReference type="CDD" id="cd06142">
    <property type="entry name" value="RNaseD_exo"/>
    <property type="match status" value="1"/>
</dbReference>
<evidence type="ECO:0000313" key="9">
    <source>
        <dbReference type="Proteomes" id="UP001165342"/>
    </source>
</evidence>
<evidence type="ECO:0000313" key="8">
    <source>
        <dbReference type="EMBL" id="MCL6730566.1"/>
    </source>
</evidence>
<dbReference type="InterPro" id="IPR002562">
    <property type="entry name" value="3'-5'_exonuclease_dom"/>
</dbReference>
<dbReference type="GO" id="GO:0033890">
    <property type="term" value="F:ribonuclease D activity"/>
    <property type="evidence" value="ECO:0007669"/>
    <property type="project" value="UniProtKB-EC"/>
</dbReference>